<feature type="domain" description="CCHC-type" evidence="19">
    <location>
        <begin position="306"/>
        <end position="321"/>
    </location>
</feature>
<feature type="domain" description="Integrase catalytic" evidence="21">
    <location>
        <begin position="1099"/>
        <end position="1262"/>
    </location>
</feature>
<dbReference type="Proteomes" id="UP000215914">
    <property type="component" value="Unassembled WGS sequence"/>
</dbReference>
<dbReference type="Gene3D" id="2.40.70.10">
    <property type="entry name" value="Acid Proteases"/>
    <property type="match status" value="1"/>
</dbReference>
<evidence type="ECO:0000256" key="9">
    <source>
        <dbReference type="ARBA" id="ARBA00022801"/>
    </source>
</evidence>
<dbReference type="GO" id="GO:0004190">
    <property type="term" value="F:aspartic-type endopeptidase activity"/>
    <property type="evidence" value="ECO:0007669"/>
    <property type="project" value="UniProtKB-KW"/>
</dbReference>
<dbReference type="Gene3D" id="3.30.70.270">
    <property type="match status" value="2"/>
</dbReference>
<dbReference type="InterPro" id="IPR043502">
    <property type="entry name" value="DNA/RNA_pol_sf"/>
</dbReference>
<dbReference type="Pfam" id="PF24626">
    <property type="entry name" value="SH3_Tf2-1"/>
    <property type="match status" value="1"/>
</dbReference>
<evidence type="ECO:0000256" key="6">
    <source>
        <dbReference type="ARBA" id="ARBA00022723"/>
    </source>
</evidence>
<feature type="coiled-coil region" evidence="17">
    <location>
        <begin position="1283"/>
        <end position="1310"/>
    </location>
</feature>
<dbReference type="InterPro" id="IPR021109">
    <property type="entry name" value="Peptidase_aspartic_dom_sf"/>
</dbReference>
<dbReference type="SUPFAM" id="SSF57756">
    <property type="entry name" value="Retrovirus zinc finger-like domains"/>
    <property type="match status" value="1"/>
</dbReference>
<evidence type="ECO:0000256" key="15">
    <source>
        <dbReference type="ARBA" id="ARBA00023172"/>
    </source>
</evidence>
<dbReference type="InterPro" id="IPR012337">
    <property type="entry name" value="RNaseH-like_sf"/>
</dbReference>
<evidence type="ECO:0000256" key="4">
    <source>
        <dbReference type="ARBA" id="ARBA00022695"/>
    </source>
</evidence>
<keyword evidence="14" id="KW-0238">DNA-binding</keyword>
<keyword evidence="23" id="KW-1185">Reference proteome</keyword>
<keyword evidence="16" id="KW-0862">Zinc</keyword>
<dbReference type="InterPro" id="IPR005162">
    <property type="entry name" value="Retrotrans_gag_dom"/>
</dbReference>
<keyword evidence="9 22" id="KW-0378">Hydrolase</keyword>
<dbReference type="Pfam" id="PF08284">
    <property type="entry name" value="RVP_2"/>
    <property type="match status" value="1"/>
</dbReference>
<evidence type="ECO:0000259" key="20">
    <source>
        <dbReference type="PROSITE" id="PS50878"/>
    </source>
</evidence>
<dbReference type="GO" id="GO:0006508">
    <property type="term" value="P:proteolysis"/>
    <property type="evidence" value="ECO:0007669"/>
    <property type="project" value="UniProtKB-KW"/>
</dbReference>
<evidence type="ECO:0000313" key="22">
    <source>
        <dbReference type="EMBL" id="KAF5815783.1"/>
    </source>
</evidence>
<feature type="compositionally biased region" description="Basic and acidic residues" evidence="18">
    <location>
        <begin position="229"/>
        <end position="239"/>
    </location>
</feature>
<dbReference type="Pfam" id="PF17917">
    <property type="entry name" value="RT_RNaseH"/>
    <property type="match status" value="1"/>
</dbReference>
<protein>
    <recommendedName>
        <fullName evidence="1">RNA-directed DNA polymerase</fullName>
        <ecNumber evidence="1">2.7.7.49</ecNumber>
    </recommendedName>
</protein>
<dbReference type="SMART" id="SM00343">
    <property type="entry name" value="ZnF_C2HC"/>
    <property type="match status" value="2"/>
</dbReference>
<evidence type="ECO:0000256" key="11">
    <source>
        <dbReference type="ARBA" id="ARBA00022908"/>
    </source>
</evidence>
<keyword evidence="16" id="KW-0863">Zinc-finger</keyword>
<evidence type="ECO:0000259" key="19">
    <source>
        <dbReference type="PROSITE" id="PS50158"/>
    </source>
</evidence>
<dbReference type="FunFam" id="3.10.10.10:FF:000007">
    <property type="entry name" value="Retrovirus-related Pol polyprotein from transposon 17.6-like Protein"/>
    <property type="match status" value="1"/>
</dbReference>
<dbReference type="CDD" id="cd00303">
    <property type="entry name" value="retropepsin_like"/>
    <property type="match status" value="1"/>
</dbReference>
<dbReference type="PROSITE" id="PS50878">
    <property type="entry name" value="RT_POL"/>
    <property type="match status" value="1"/>
</dbReference>
<dbReference type="SUPFAM" id="SSF50630">
    <property type="entry name" value="Acid proteases"/>
    <property type="match status" value="1"/>
</dbReference>
<evidence type="ECO:0000256" key="2">
    <source>
        <dbReference type="ARBA" id="ARBA00022670"/>
    </source>
</evidence>
<keyword evidence="2" id="KW-0645">Protease</keyword>
<keyword evidence="15" id="KW-0233">DNA recombination</keyword>
<dbReference type="InterPro" id="IPR001969">
    <property type="entry name" value="Aspartic_peptidase_AS"/>
</dbReference>
<evidence type="ECO:0000256" key="13">
    <source>
        <dbReference type="ARBA" id="ARBA00022932"/>
    </source>
</evidence>
<dbReference type="Gene3D" id="4.10.60.10">
    <property type="entry name" value="Zinc finger, CCHC-type"/>
    <property type="match status" value="1"/>
</dbReference>
<dbReference type="InterPro" id="IPR001584">
    <property type="entry name" value="Integrase_cat-core"/>
</dbReference>
<evidence type="ECO:0000256" key="8">
    <source>
        <dbReference type="ARBA" id="ARBA00022759"/>
    </source>
</evidence>
<keyword evidence="17" id="KW-0175">Coiled coil</keyword>
<keyword evidence="11" id="KW-0229">DNA integration</keyword>
<dbReference type="PANTHER" id="PTHR37984">
    <property type="entry name" value="PROTEIN CBG26694"/>
    <property type="match status" value="1"/>
</dbReference>
<evidence type="ECO:0000256" key="3">
    <source>
        <dbReference type="ARBA" id="ARBA00022679"/>
    </source>
</evidence>
<dbReference type="GO" id="GO:0003677">
    <property type="term" value="F:DNA binding"/>
    <property type="evidence" value="ECO:0007669"/>
    <property type="project" value="UniProtKB-KW"/>
</dbReference>
<dbReference type="EC" id="2.7.7.49" evidence="1"/>
<dbReference type="GO" id="GO:0003887">
    <property type="term" value="F:DNA-directed DNA polymerase activity"/>
    <property type="evidence" value="ECO:0007669"/>
    <property type="project" value="UniProtKB-KW"/>
</dbReference>
<comment type="caution">
    <text evidence="22">The sequence shown here is derived from an EMBL/GenBank/DDBJ whole genome shotgun (WGS) entry which is preliminary data.</text>
</comment>
<proteinExistence type="predicted"/>
<evidence type="ECO:0000256" key="5">
    <source>
        <dbReference type="ARBA" id="ARBA00022722"/>
    </source>
</evidence>
<dbReference type="Pfam" id="PF03732">
    <property type="entry name" value="Retrotrans_gag"/>
    <property type="match status" value="1"/>
</dbReference>
<keyword evidence="8" id="KW-0255">Endonuclease</keyword>
<dbReference type="FunFam" id="3.30.70.270:FF:000020">
    <property type="entry name" value="Transposon Tf2-6 polyprotein-like Protein"/>
    <property type="match status" value="1"/>
</dbReference>
<dbReference type="CDD" id="cd09274">
    <property type="entry name" value="RNase_HI_RT_Ty3"/>
    <property type="match status" value="1"/>
</dbReference>
<accession>A0A9K3NY64</accession>
<dbReference type="InterPro" id="IPR056924">
    <property type="entry name" value="SH3_Tf2-1"/>
</dbReference>
<dbReference type="Pfam" id="PF00078">
    <property type="entry name" value="RVT_1"/>
    <property type="match status" value="1"/>
</dbReference>
<feature type="domain" description="CCHC-type" evidence="19">
    <location>
        <begin position="286"/>
        <end position="301"/>
    </location>
</feature>
<dbReference type="PANTHER" id="PTHR37984:SF5">
    <property type="entry name" value="PROTEIN NYNRIN-LIKE"/>
    <property type="match status" value="1"/>
</dbReference>
<feature type="region of interest" description="Disordered" evidence="18">
    <location>
        <begin position="229"/>
        <end position="265"/>
    </location>
</feature>
<dbReference type="InterPro" id="IPR041588">
    <property type="entry name" value="Integrase_H2C2"/>
</dbReference>
<dbReference type="InterPro" id="IPR001878">
    <property type="entry name" value="Znf_CCHC"/>
</dbReference>
<dbReference type="Gene3D" id="1.10.340.70">
    <property type="match status" value="1"/>
</dbReference>
<keyword evidence="4 22" id="KW-0548">Nucleotidyltransferase</keyword>
<dbReference type="CDD" id="cd01647">
    <property type="entry name" value="RT_LTR"/>
    <property type="match status" value="1"/>
</dbReference>
<dbReference type="InterPro" id="IPR000477">
    <property type="entry name" value="RT_dom"/>
</dbReference>
<dbReference type="InterPro" id="IPR036875">
    <property type="entry name" value="Znf_CCHC_sf"/>
</dbReference>
<keyword evidence="3 22" id="KW-0808">Transferase</keyword>
<dbReference type="SUPFAM" id="SSF56672">
    <property type="entry name" value="DNA/RNA polymerases"/>
    <property type="match status" value="1"/>
</dbReference>
<reference evidence="22" key="2">
    <citation type="submission" date="2020-06" db="EMBL/GenBank/DDBJ databases">
        <title>Helianthus annuus Genome sequencing and assembly Release 2.</title>
        <authorList>
            <person name="Gouzy J."/>
            <person name="Langlade N."/>
            <person name="Munos S."/>
        </authorList>
    </citation>
    <scope>NUCLEOTIDE SEQUENCE</scope>
    <source>
        <tissue evidence="22">Leaves</tissue>
    </source>
</reference>
<dbReference type="Pfam" id="PF17921">
    <property type="entry name" value="Integrase_H2C2"/>
    <property type="match status" value="1"/>
</dbReference>
<evidence type="ECO:0000256" key="14">
    <source>
        <dbReference type="ARBA" id="ARBA00023125"/>
    </source>
</evidence>
<feature type="domain" description="Reverse transcriptase" evidence="20">
    <location>
        <begin position="578"/>
        <end position="757"/>
    </location>
</feature>
<evidence type="ECO:0000256" key="1">
    <source>
        <dbReference type="ARBA" id="ARBA00012493"/>
    </source>
</evidence>
<dbReference type="PROSITE" id="PS50994">
    <property type="entry name" value="INTEGRASE"/>
    <property type="match status" value="1"/>
</dbReference>
<evidence type="ECO:0000256" key="16">
    <source>
        <dbReference type="PROSITE-ProRule" id="PRU00047"/>
    </source>
</evidence>
<dbReference type="GO" id="GO:0004519">
    <property type="term" value="F:endonuclease activity"/>
    <property type="evidence" value="ECO:0007669"/>
    <property type="project" value="UniProtKB-KW"/>
</dbReference>
<dbReference type="FunFam" id="3.30.420.10:FF:000032">
    <property type="entry name" value="Retrovirus-related Pol polyprotein from transposon 297-like Protein"/>
    <property type="match status" value="1"/>
</dbReference>
<dbReference type="PROSITE" id="PS50158">
    <property type="entry name" value="ZF_CCHC"/>
    <property type="match status" value="2"/>
</dbReference>
<sequence length="1494" mass="172817">MEAAEKVMNANLPKLAQEVESRVLGIVDEMMASKIEELKEMIEGSRTKGKERRCTYKDFMACNPFSYKGEVDPIKCQRWIANVEAVFVRSRCEKEDQVMFATGQLQQQAKDWWDTKCKEIGEERLQTLTWQEFKELFLKHHCPQSAIDRIQDEFLHLRQQNESIDEITNIFYDKLKFCDDFVKSERMKINRYYGMLKAEYREFITPSKCETLGELINLARDREIELKRQVERGEKRVAEKPSTTSPSKKPKQHDTRSKGGSKSGISPCKTCGKLHTGECLMGKKGCYNCGQEGHPYFKCPSPVRTCFNCFTPGHVKADCPKLKQQGQKDEKKNENQKARGRMFQITTEEAKASPNVVSGIFLINQIPVNVLFDSGASKSFVSDELMCYPSFRKERMSVPLEVEVADSKSYLLCEICKNCKITIENEEFEIDLIPMTLGEFKVVVGMDWLSRYHAEIRCEAKVIHVFSPSGTRISICGERKLETKLCTIVEAAKHARNEGKVYLVYVVDTKQKVPEIGEVEVVNEYADVFPDELAGLPPEREVEFRIELNPGAKPVAKAPYRLAPTEMRELMTQIQELLDKGFVRPSVSPWGAPVLFVKKKDGTMRMCIDYRDLNKLTVKNKYPLPRIDDLFDQLQGASWFSKIDLRSGYHQLRVREEDVAKTAFRTRYGHYEFLVMPFGLTNAPAAFMDLMNRVCRPMLDKSVIVFIDDILVYSRSRAEHANHLREVLEILRKEKLYAKFSKCAFWLREVQFLGHVINKDGVLVDPTKVEAVVNWVPPKNPSEVRSFLGLAGYYRRFIQDFSKIALPLTRLTKKNEKFVWEVEQEKAFQTLKDKLSDAPILTLPEGSEDLVVYTDASHQGLGAVLMQRGKVIAYASRQIKPHESNYPTHDLELAAVVFALKLWRHYLYGIKCTIYSDHKSLKYFFEQKELNMRQRRWLELIKDYDCEILYHPGKANVVADALSRKEYPSPIQVKSMKMTVTPKLLEMIKEAQIKSLNGDPKKERMKGLIGELKMNADGIMTRYDRIWVPWLSEVKSLLLEEAHKSRYTVHPGATKMYQDLKKGYWWPGMKRDIVKYVAKCLTCSQVKAEHQKPYGKLQSLEIPVWKWEDITMDLVTKLPRTKRGHDAIWVIVDRLTKSAHFLPIRETISSEKLAEIYMNEIIARHGVPVSIVSDRDTRFTSRFWRKFHEDVGTNLRLSTAYHPQTDGQSERTIQTLLDMLRACVIDLGGNWDNHLPLVEFAYNNSYQSSIKMAPYEMLYGRKCRTPVCWGEIGQRELAPKDVVAITNEKIDQVRDRLKAAQDRQKSYADKRKRPIEFQEGDRVFLKVSPWKGIIRFRKRGKLGPRYIGPFRIVSRVGKVAYRLELPPALDGIHNTFHVSQLRRCLADDTAHVSLDDIELDDKMNYIEKPVAIKDSKIKHLRNKAIRQVLVQWRHRKGSDLTWESEDEMRKHYPSLFGSKEEGASSGSQTKSQDRGKFVTYMFIYEFNQSPSLKI</sequence>
<dbReference type="Gene3D" id="3.10.10.10">
    <property type="entry name" value="HIV Type 1 Reverse Transcriptase, subunit A, domain 1"/>
    <property type="match status" value="1"/>
</dbReference>
<dbReference type="GO" id="GO:0003964">
    <property type="term" value="F:RNA-directed DNA polymerase activity"/>
    <property type="evidence" value="ECO:0007669"/>
    <property type="project" value="UniProtKB-KW"/>
</dbReference>
<keyword evidence="5" id="KW-0540">Nuclease</keyword>
<evidence type="ECO:0000259" key="21">
    <source>
        <dbReference type="PROSITE" id="PS50994"/>
    </source>
</evidence>
<keyword evidence="12" id="KW-0695">RNA-directed DNA polymerase</keyword>
<keyword evidence="10" id="KW-0460">Magnesium</keyword>
<dbReference type="InterPro" id="IPR036397">
    <property type="entry name" value="RNaseH_sf"/>
</dbReference>
<organism evidence="22 23">
    <name type="scientific">Helianthus annuus</name>
    <name type="common">Common sunflower</name>
    <dbReference type="NCBI Taxonomy" id="4232"/>
    <lineage>
        <taxon>Eukaryota</taxon>
        <taxon>Viridiplantae</taxon>
        <taxon>Streptophyta</taxon>
        <taxon>Embryophyta</taxon>
        <taxon>Tracheophyta</taxon>
        <taxon>Spermatophyta</taxon>
        <taxon>Magnoliopsida</taxon>
        <taxon>eudicotyledons</taxon>
        <taxon>Gunneridae</taxon>
        <taxon>Pentapetalae</taxon>
        <taxon>asterids</taxon>
        <taxon>campanulids</taxon>
        <taxon>Asterales</taxon>
        <taxon>Asteraceae</taxon>
        <taxon>Asteroideae</taxon>
        <taxon>Heliantheae alliance</taxon>
        <taxon>Heliantheae</taxon>
        <taxon>Helianthus</taxon>
    </lineage>
</organism>
<dbReference type="InterPro" id="IPR041373">
    <property type="entry name" value="RT_RNaseH"/>
</dbReference>
<evidence type="ECO:0000256" key="12">
    <source>
        <dbReference type="ARBA" id="ARBA00022918"/>
    </source>
</evidence>
<dbReference type="Gramene" id="mRNA:HanXRQr2_Chr03g0126951">
    <property type="protein sequence ID" value="mRNA:HanXRQr2_Chr03g0126951"/>
    <property type="gene ID" value="HanXRQr2_Chr03g0126951"/>
</dbReference>
<dbReference type="PROSITE" id="PS00141">
    <property type="entry name" value="ASP_PROTEASE"/>
    <property type="match status" value="1"/>
</dbReference>
<evidence type="ECO:0000256" key="17">
    <source>
        <dbReference type="SAM" id="Coils"/>
    </source>
</evidence>
<dbReference type="FunFam" id="3.10.20.370:FF:000001">
    <property type="entry name" value="Retrovirus-related Pol polyprotein from transposon 17.6-like protein"/>
    <property type="match status" value="1"/>
</dbReference>
<evidence type="ECO:0000256" key="7">
    <source>
        <dbReference type="ARBA" id="ARBA00022750"/>
    </source>
</evidence>
<evidence type="ECO:0000313" key="23">
    <source>
        <dbReference type="Proteomes" id="UP000215914"/>
    </source>
</evidence>
<reference evidence="22" key="1">
    <citation type="journal article" date="2017" name="Nature">
        <title>The sunflower genome provides insights into oil metabolism, flowering and Asterid evolution.</title>
        <authorList>
            <person name="Badouin H."/>
            <person name="Gouzy J."/>
            <person name="Grassa C.J."/>
            <person name="Murat F."/>
            <person name="Staton S.E."/>
            <person name="Cottret L."/>
            <person name="Lelandais-Briere C."/>
            <person name="Owens G.L."/>
            <person name="Carrere S."/>
            <person name="Mayjonade B."/>
            <person name="Legrand L."/>
            <person name="Gill N."/>
            <person name="Kane N.C."/>
            <person name="Bowers J.E."/>
            <person name="Hubner S."/>
            <person name="Bellec A."/>
            <person name="Berard A."/>
            <person name="Berges H."/>
            <person name="Blanchet N."/>
            <person name="Boniface M.C."/>
            <person name="Brunel D."/>
            <person name="Catrice O."/>
            <person name="Chaidir N."/>
            <person name="Claudel C."/>
            <person name="Donnadieu C."/>
            <person name="Faraut T."/>
            <person name="Fievet G."/>
            <person name="Helmstetter N."/>
            <person name="King M."/>
            <person name="Knapp S.J."/>
            <person name="Lai Z."/>
            <person name="Le Paslier M.C."/>
            <person name="Lippi Y."/>
            <person name="Lorenzon L."/>
            <person name="Mandel J.R."/>
            <person name="Marage G."/>
            <person name="Marchand G."/>
            <person name="Marquand E."/>
            <person name="Bret-Mestries E."/>
            <person name="Morien E."/>
            <person name="Nambeesan S."/>
            <person name="Nguyen T."/>
            <person name="Pegot-Espagnet P."/>
            <person name="Pouilly N."/>
            <person name="Raftis F."/>
            <person name="Sallet E."/>
            <person name="Schiex T."/>
            <person name="Thomas J."/>
            <person name="Vandecasteele C."/>
            <person name="Vares D."/>
            <person name="Vear F."/>
            <person name="Vautrin S."/>
            <person name="Crespi M."/>
            <person name="Mangin B."/>
            <person name="Burke J.M."/>
            <person name="Salse J."/>
            <person name="Munos S."/>
            <person name="Vincourt P."/>
            <person name="Rieseberg L.H."/>
            <person name="Langlade N.B."/>
        </authorList>
    </citation>
    <scope>NUCLEOTIDE SEQUENCE</scope>
    <source>
        <tissue evidence="22">Leaves</tissue>
    </source>
</reference>
<dbReference type="EMBL" id="MNCJ02000318">
    <property type="protein sequence ID" value="KAF5815783.1"/>
    <property type="molecule type" value="Genomic_DNA"/>
</dbReference>
<dbReference type="GO" id="GO:0006310">
    <property type="term" value="P:DNA recombination"/>
    <property type="evidence" value="ECO:0007669"/>
    <property type="project" value="UniProtKB-KW"/>
</dbReference>
<dbReference type="GO" id="GO:0008270">
    <property type="term" value="F:zinc ion binding"/>
    <property type="evidence" value="ECO:0007669"/>
    <property type="project" value="UniProtKB-KW"/>
</dbReference>
<name>A0A9K3NY64_HELAN</name>
<dbReference type="SUPFAM" id="SSF53098">
    <property type="entry name" value="Ribonuclease H-like"/>
    <property type="match status" value="1"/>
</dbReference>
<gene>
    <name evidence="22" type="ORF">HanXRQr2_Chr03g0126951</name>
</gene>
<keyword evidence="6" id="KW-0479">Metal-binding</keyword>
<dbReference type="InterPro" id="IPR043128">
    <property type="entry name" value="Rev_trsase/Diguanyl_cyclase"/>
</dbReference>
<dbReference type="Gene3D" id="3.30.420.10">
    <property type="entry name" value="Ribonuclease H-like superfamily/Ribonuclease H"/>
    <property type="match status" value="1"/>
</dbReference>
<keyword evidence="13" id="KW-0239">DNA-directed DNA polymerase</keyword>
<evidence type="ECO:0000256" key="18">
    <source>
        <dbReference type="SAM" id="MobiDB-lite"/>
    </source>
</evidence>
<dbReference type="InterPro" id="IPR050951">
    <property type="entry name" value="Retrovirus_Pol_polyprotein"/>
</dbReference>
<evidence type="ECO:0000256" key="10">
    <source>
        <dbReference type="ARBA" id="ARBA00022842"/>
    </source>
</evidence>
<dbReference type="GO" id="GO:0015074">
    <property type="term" value="P:DNA integration"/>
    <property type="evidence" value="ECO:0007669"/>
    <property type="project" value="UniProtKB-KW"/>
</dbReference>
<keyword evidence="7" id="KW-0064">Aspartyl protease</keyword>